<feature type="compositionally biased region" description="Acidic residues" evidence="1">
    <location>
        <begin position="145"/>
        <end position="156"/>
    </location>
</feature>
<evidence type="ECO:0000256" key="1">
    <source>
        <dbReference type="SAM" id="MobiDB-lite"/>
    </source>
</evidence>
<organism evidence="2 3">
    <name type="scientific">Rhodotorula graminis (strain WP1)</name>
    <dbReference type="NCBI Taxonomy" id="578459"/>
    <lineage>
        <taxon>Eukaryota</taxon>
        <taxon>Fungi</taxon>
        <taxon>Dikarya</taxon>
        <taxon>Basidiomycota</taxon>
        <taxon>Pucciniomycotina</taxon>
        <taxon>Microbotryomycetes</taxon>
        <taxon>Sporidiobolales</taxon>
        <taxon>Sporidiobolaceae</taxon>
        <taxon>Rhodotorula</taxon>
    </lineage>
</organism>
<feature type="compositionally biased region" description="Polar residues" evidence="1">
    <location>
        <begin position="84"/>
        <end position="100"/>
    </location>
</feature>
<feature type="compositionally biased region" description="Low complexity" evidence="1">
    <location>
        <begin position="101"/>
        <end position="138"/>
    </location>
</feature>
<feature type="region of interest" description="Disordered" evidence="1">
    <location>
        <begin position="1"/>
        <end position="190"/>
    </location>
</feature>
<name>A0A0P9EMD3_RHOGW</name>
<feature type="compositionally biased region" description="Basic and acidic residues" evidence="1">
    <location>
        <begin position="54"/>
        <end position="65"/>
    </location>
</feature>
<gene>
    <name evidence="2" type="ORF">RHOBADRAFT_46520</name>
</gene>
<proteinExistence type="predicted"/>
<reference evidence="2 3" key="1">
    <citation type="journal article" date="2015" name="Front. Microbiol.">
        <title>Genome sequence of the plant growth promoting endophytic yeast Rhodotorula graminis WP1.</title>
        <authorList>
            <person name="Firrincieli A."/>
            <person name="Otillar R."/>
            <person name="Salamov A."/>
            <person name="Schmutz J."/>
            <person name="Khan Z."/>
            <person name="Redman R.S."/>
            <person name="Fleck N.D."/>
            <person name="Lindquist E."/>
            <person name="Grigoriev I.V."/>
            <person name="Doty S.L."/>
        </authorList>
    </citation>
    <scope>NUCLEOTIDE SEQUENCE [LARGE SCALE GENOMIC DNA]</scope>
    <source>
        <strain evidence="2 3">WP1</strain>
    </source>
</reference>
<evidence type="ECO:0000313" key="2">
    <source>
        <dbReference type="EMBL" id="KPV72930.1"/>
    </source>
</evidence>
<accession>A0A0P9EMD3</accession>
<dbReference type="OrthoDB" id="2538333at2759"/>
<dbReference type="Proteomes" id="UP000053890">
    <property type="component" value="Unassembled WGS sequence"/>
</dbReference>
<keyword evidence="3" id="KW-1185">Reference proteome</keyword>
<dbReference type="EMBL" id="KQ474085">
    <property type="protein sequence ID" value="KPV72930.1"/>
    <property type="molecule type" value="Genomic_DNA"/>
</dbReference>
<evidence type="ECO:0000313" key="3">
    <source>
        <dbReference type="Proteomes" id="UP000053890"/>
    </source>
</evidence>
<dbReference type="GeneID" id="28975255"/>
<dbReference type="AlphaFoldDB" id="A0A0P9EMD3"/>
<feature type="compositionally biased region" description="Basic and acidic residues" evidence="1">
    <location>
        <begin position="170"/>
        <end position="179"/>
    </location>
</feature>
<sequence length="230" mass="24446">MGTYGLGVLPSLFGGSPSPFLSNAGLDSPLRSPTPRALSPSPTVLDQGDDDDDDRRQNHYHDRRASSSSSDDDSASTRKLRTSPDFSSLTPHSAAPNSPQRAPGLPSLGPSSSARSPYPHHPSSSSATSSLASTPSSAVNAVPHDDDDDDECEDGGELPILPMRVPRPKTKADRDRERALGLVPNPGAKREGLGVKLARKRANSLKWAKYANQGAFEVELGLSNDDLKRE</sequence>
<protein>
    <submittedName>
        <fullName evidence="2">Uncharacterized protein</fullName>
    </submittedName>
</protein>
<dbReference type="RefSeq" id="XP_018268979.1">
    <property type="nucleotide sequence ID" value="XM_018414807.1"/>
</dbReference>